<comment type="caution">
    <text evidence="2">The sequence shown here is derived from an EMBL/GenBank/DDBJ whole genome shotgun (WGS) entry which is preliminary data.</text>
</comment>
<evidence type="ECO:0000259" key="1">
    <source>
        <dbReference type="Pfam" id="PF11396"/>
    </source>
</evidence>
<dbReference type="InterPro" id="IPR021533">
    <property type="entry name" value="PepSY-like"/>
</dbReference>
<sequence length="213" mass="24441">EAWFDSAGNLLLTEEDLPYSLLPATIREWIASSEYAAWQIDDVDKVIRNGQATVYVVELESGKSEVDIYFTETGEWIKTQQNASDSSDKYLPTTMPDAIQNYLTENYPQAVVLDFEKEKVGYELDILDAGVKKELAFDMQMQWVSTHYDVSPLSLPQTVKDALAQSQWADWRIDDAEYWQETGKKDYYELELEQGSTERIVRIDIDGVILNTL</sequence>
<dbReference type="Pfam" id="PF11396">
    <property type="entry name" value="PepSY_like"/>
    <property type="match status" value="2"/>
</dbReference>
<gene>
    <name evidence="2" type="ORF">IAB03_08780</name>
</gene>
<evidence type="ECO:0000313" key="3">
    <source>
        <dbReference type="Proteomes" id="UP000824112"/>
    </source>
</evidence>
<reference evidence="2" key="1">
    <citation type="submission" date="2020-10" db="EMBL/GenBank/DDBJ databases">
        <authorList>
            <person name="Gilroy R."/>
        </authorList>
    </citation>
    <scope>NUCLEOTIDE SEQUENCE</scope>
    <source>
        <strain evidence="2">CHK158-818</strain>
    </source>
</reference>
<protein>
    <submittedName>
        <fullName evidence="2">PepSY-like domain-containing protein</fullName>
    </submittedName>
</protein>
<feature type="domain" description="Putative beta-lactamase-inhibitor-like PepSY-like" evidence="1">
    <location>
        <begin position="133"/>
        <end position="195"/>
    </location>
</feature>
<dbReference type="Gene3D" id="3.10.450.360">
    <property type="match status" value="2"/>
</dbReference>
<proteinExistence type="predicted"/>
<dbReference type="AlphaFoldDB" id="A0A9D1SDR9"/>
<organism evidence="2 3">
    <name type="scientific">Candidatus Gallibacteroides avistercoris</name>
    <dbReference type="NCBI Taxonomy" id="2840833"/>
    <lineage>
        <taxon>Bacteria</taxon>
        <taxon>Pseudomonadati</taxon>
        <taxon>Bacteroidota</taxon>
        <taxon>Bacteroidia</taxon>
        <taxon>Bacteroidales</taxon>
        <taxon>Bacteroidaceae</taxon>
        <taxon>Bacteroidaceae incertae sedis</taxon>
        <taxon>Candidatus Gallibacteroides</taxon>
    </lineage>
</organism>
<reference evidence="2" key="2">
    <citation type="journal article" date="2021" name="PeerJ">
        <title>Extensive microbial diversity within the chicken gut microbiome revealed by metagenomics and culture.</title>
        <authorList>
            <person name="Gilroy R."/>
            <person name="Ravi A."/>
            <person name="Getino M."/>
            <person name="Pursley I."/>
            <person name="Horton D.L."/>
            <person name="Alikhan N.F."/>
            <person name="Baker D."/>
            <person name="Gharbi K."/>
            <person name="Hall N."/>
            <person name="Watson M."/>
            <person name="Adriaenssens E.M."/>
            <person name="Foster-Nyarko E."/>
            <person name="Jarju S."/>
            <person name="Secka A."/>
            <person name="Antonio M."/>
            <person name="Oren A."/>
            <person name="Chaudhuri R.R."/>
            <person name="La Ragione R."/>
            <person name="Hildebrand F."/>
            <person name="Pallen M.J."/>
        </authorList>
    </citation>
    <scope>NUCLEOTIDE SEQUENCE</scope>
    <source>
        <strain evidence="2">CHK158-818</strain>
    </source>
</reference>
<feature type="domain" description="Putative beta-lactamase-inhibitor-like PepSY-like" evidence="1">
    <location>
        <begin position="1"/>
        <end position="77"/>
    </location>
</feature>
<dbReference type="SUPFAM" id="SSF160574">
    <property type="entry name" value="BT0923-like"/>
    <property type="match status" value="2"/>
</dbReference>
<evidence type="ECO:0000313" key="2">
    <source>
        <dbReference type="EMBL" id="HIU55882.1"/>
    </source>
</evidence>
<dbReference type="EMBL" id="DVNA01000198">
    <property type="protein sequence ID" value="HIU55882.1"/>
    <property type="molecule type" value="Genomic_DNA"/>
</dbReference>
<feature type="non-terminal residue" evidence="2">
    <location>
        <position position="1"/>
    </location>
</feature>
<dbReference type="Proteomes" id="UP000824112">
    <property type="component" value="Unassembled WGS sequence"/>
</dbReference>
<name>A0A9D1SDR9_9BACT</name>
<accession>A0A9D1SDR9</accession>